<sequence>MRRLPPLNALRSFEAGARSLSFTEAAKELNVTQAAVSHQVKSLEEQLGFKLFHRLTRKLLLTDEGQQLLPVVSESFDRIAATILDLQRGGDDTNLSVSLTPTFSSKWLVKRLERFWKQNPEIDLRLHHSLQLVDFIADEIDVAIRAGDGRWPGVTAEFLIGVDMVPVCSPALLEGPHPLRTPSDLKHHDLLHEDNHEDWVSWLTLAGVTDVDPHRGTIIDDSSVMIEAVAGGRGVALGRIMLIGDDLAAGRLVRPFDLSLESSVGYYLVMPPEAGKKAKVQAFREFLMAEAATARTSERD</sequence>
<dbReference type="PANTHER" id="PTHR30537:SF74">
    <property type="entry name" value="HTH-TYPE TRANSCRIPTIONAL REGULATOR TRPI"/>
    <property type="match status" value="1"/>
</dbReference>
<evidence type="ECO:0000313" key="7">
    <source>
        <dbReference type="Proteomes" id="UP000315252"/>
    </source>
</evidence>
<evidence type="ECO:0000259" key="5">
    <source>
        <dbReference type="PROSITE" id="PS50931"/>
    </source>
</evidence>
<reference evidence="6 7" key="1">
    <citation type="submission" date="2019-06" db="EMBL/GenBank/DDBJ databases">
        <title>Whole genome sequence for Rhodospirillaceae sp. R148.</title>
        <authorList>
            <person name="Wang G."/>
        </authorList>
    </citation>
    <scope>NUCLEOTIDE SEQUENCE [LARGE SCALE GENOMIC DNA]</scope>
    <source>
        <strain evidence="6 7">R148</strain>
    </source>
</reference>
<dbReference type="Pfam" id="PF03466">
    <property type="entry name" value="LysR_substrate"/>
    <property type="match status" value="1"/>
</dbReference>
<dbReference type="InterPro" id="IPR036390">
    <property type="entry name" value="WH_DNA-bd_sf"/>
</dbReference>
<evidence type="ECO:0000256" key="1">
    <source>
        <dbReference type="ARBA" id="ARBA00009437"/>
    </source>
</evidence>
<comment type="caution">
    <text evidence="6">The sequence shown here is derived from an EMBL/GenBank/DDBJ whole genome shotgun (WGS) entry which is preliminary data.</text>
</comment>
<dbReference type="SUPFAM" id="SSF46785">
    <property type="entry name" value="Winged helix' DNA-binding domain"/>
    <property type="match status" value="1"/>
</dbReference>
<protein>
    <submittedName>
        <fullName evidence="6">Transcriptional regulator GcvA</fullName>
    </submittedName>
</protein>
<dbReference type="PROSITE" id="PS50931">
    <property type="entry name" value="HTH_LYSR"/>
    <property type="match status" value="1"/>
</dbReference>
<keyword evidence="2" id="KW-0805">Transcription regulation</keyword>
<dbReference type="Gene3D" id="1.10.10.10">
    <property type="entry name" value="Winged helix-like DNA-binding domain superfamily/Winged helix DNA-binding domain"/>
    <property type="match status" value="1"/>
</dbReference>
<keyword evidence="4" id="KW-0804">Transcription</keyword>
<dbReference type="PRINTS" id="PR00039">
    <property type="entry name" value="HTHLYSR"/>
</dbReference>
<dbReference type="Pfam" id="PF00126">
    <property type="entry name" value="HTH_1"/>
    <property type="match status" value="1"/>
</dbReference>
<keyword evidence="3" id="KW-0238">DNA-binding</keyword>
<dbReference type="GO" id="GO:0043565">
    <property type="term" value="F:sequence-specific DNA binding"/>
    <property type="evidence" value="ECO:0007669"/>
    <property type="project" value="TreeGrafter"/>
</dbReference>
<evidence type="ECO:0000256" key="2">
    <source>
        <dbReference type="ARBA" id="ARBA00023015"/>
    </source>
</evidence>
<dbReference type="OrthoDB" id="9794694at2"/>
<proteinExistence type="inferred from homology"/>
<keyword evidence="7" id="KW-1185">Reference proteome</keyword>
<dbReference type="RefSeq" id="WP_142898074.1">
    <property type="nucleotide sequence ID" value="NZ_ML660058.1"/>
</dbReference>
<organism evidence="6 7">
    <name type="scientific">Denitrobaculum tricleocarpae</name>
    <dbReference type="NCBI Taxonomy" id="2591009"/>
    <lineage>
        <taxon>Bacteria</taxon>
        <taxon>Pseudomonadati</taxon>
        <taxon>Pseudomonadota</taxon>
        <taxon>Alphaproteobacteria</taxon>
        <taxon>Rhodospirillales</taxon>
        <taxon>Rhodospirillaceae</taxon>
        <taxon>Denitrobaculum</taxon>
    </lineage>
</organism>
<dbReference type="AlphaFoldDB" id="A0A545TKN8"/>
<dbReference type="EMBL" id="VHSH01000007">
    <property type="protein sequence ID" value="TQV77731.1"/>
    <property type="molecule type" value="Genomic_DNA"/>
</dbReference>
<dbReference type="Proteomes" id="UP000315252">
    <property type="component" value="Unassembled WGS sequence"/>
</dbReference>
<dbReference type="InterPro" id="IPR058163">
    <property type="entry name" value="LysR-type_TF_proteobact-type"/>
</dbReference>
<dbReference type="GO" id="GO:0003700">
    <property type="term" value="F:DNA-binding transcription factor activity"/>
    <property type="evidence" value="ECO:0007669"/>
    <property type="project" value="InterPro"/>
</dbReference>
<dbReference type="GO" id="GO:0006351">
    <property type="term" value="P:DNA-templated transcription"/>
    <property type="evidence" value="ECO:0007669"/>
    <property type="project" value="TreeGrafter"/>
</dbReference>
<dbReference type="FunFam" id="3.40.190.10:FF:000017">
    <property type="entry name" value="Glycine cleavage system transcriptional activator"/>
    <property type="match status" value="1"/>
</dbReference>
<comment type="similarity">
    <text evidence="1">Belongs to the LysR transcriptional regulatory family.</text>
</comment>
<evidence type="ECO:0000313" key="6">
    <source>
        <dbReference type="EMBL" id="TQV77731.1"/>
    </source>
</evidence>
<gene>
    <name evidence="6" type="ORF">FKG95_19395</name>
</gene>
<dbReference type="FunFam" id="1.10.10.10:FF:000038">
    <property type="entry name" value="Glycine cleavage system transcriptional activator"/>
    <property type="match status" value="1"/>
</dbReference>
<dbReference type="InterPro" id="IPR000847">
    <property type="entry name" value="LysR_HTH_N"/>
</dbReference>
<evidence type="ECO:0000256" key="3">
    <source>
        <dbReference type="ARBA" id="ARBA00023125"/>
    </source>
</evidence>
<dbReference type="CDD" id="cd08432">
    <property type="entry name" value="PBP2_GcdR_TrpI_HvrB_AmpR_like"/>
    <property type="match status" value="1"/>
</dbReference>
<name>A0A545TKN8_9PROT</name>
<dbReference type="SUPFAM" id="SSF53850">
    <property type="entry name" value="Periplasmic binding protein-like II"/>
    <property type="match status" value="1"/>
</dbReference>
<dbReference type="PANTHER" id="PTHR30537">
    <property type="entry name" value="HTH-TYPE TRANSCRIPTIONAL REGULATOR"/>
    <property type="match status" value="1"/>
</dbReference>
<dbReference type="InterPro" id="IPR005119">
    <property type="entry name" value="LysR_subst-bd"/>
</dbReference>
<dbReference type="InterPro" id="IPR036388">
    <property type="entry name" value="WH-like_DNA-bd_sf"/>
</dbReference>
<evidence type="ECO:0000256" key="4">
    <source>
        <dbReference type="ARBA" id="ARBA00023163"/>
    </source>
</evidence>
<dbReference type="NCBIfam" id="NF008352">
    <property type="entry name" value="PRK11139.1"/>
    <property type="match status" value="1"/>
</dbReference>
<feature type="domain" description="HTH lysR-type" evidence="5">
    <location>
        <begin position="5"/>
        <end position="62"/>
    </location>
</feature>
<accession>A0A545TKN8</accession>
<dbReference type="Gene3D" id="3.40.190.10">
    <property type="entry name" value="Periplasmic binding protein-like II"/>
    <property type="match status" value="2"/>
</dbReference>